<gene>
    <name evidence="1" type="ORF">GUK36_39965</name>
</gene>
<feature type="non-terminal residue" evidence="1">
    <location>
        <position position="174"/>
    </location>
</feature>
<dbReference type="Proteomes" id="UP000471409">
    <property type="component" value="Unassembled WGS sequence"/>
</dbReference>
<feature type="non-terminal residue" evidence="1">
    <location>
        <position position="1"/>
    </location>
</feature>
<accession>A0A6P0DQN7</accession>
<evidence type="ECO:0000313" key="2">
    <source>
        <dbReference type="Proteomes" id="UP000471409"/>
    </source>
</evidence>
<organism evidence="1 2">
    <name type="scientific">Rhizobium leguminosarum</name>
    <dbReference type="NCBI Taxonomy" id="384"/>
    <lineage>
        <taxon>Bacteria</taxon>
        <taxon>Pseudomonadati</taxon>
        <taxon>Pseudomonadota</taxon>
        <taxon>Alphaproteobacteria</taxon>
        <taxon>Hyphomicrobiales</taxon>
        <taxon>Rhizobiaceae</taxon>
        <taxon>Rhizobium/Agrobacterium group</taxon>
        <taxon>Rhizobium</taxon>
    </lineage>
</organism>
<proteinExistence type="predicted"/>
<protein>
    <submittedName>
        <fullName evidence="1">DUF3422 family protein</fullName>
    </submittedName>
</protein>
<dbReference type="AlphaFoldDB" id="A0A6P0DQN7"/>
<comment type="caution">
    <text evidence="1">The sequence shown here is derived from an EMBL/GenBank/DDBJ whole genome shotgun (WGS) entry which is preliminary data.</text>
</comment>
<dbReference type="Pfam" id="PF11902">
    <property type="entry name" value="DUF3422"/>
    <property type="match status" value="1"/>
</dbReference>
<evidence type="ECO:0000313" key="1">
    <source>
        <dbReference type="EMBL" id="NEK55409.1"/>
    </source>
</evidence>
<name>A0A6P0DQN7_RHILE</name>
<dbReference type="RefSeq" id="WP_164001251.1">
    <property type="nucleotide sequence ID" value="NZ_WXXP01000511.1"/>
</dbReference>
<reference evidence="1 2" key="1">
    <citation type="submission" date="2020-01" db="EMBL/GenBank/DDBJ databases">
        <title>Rhizobium genotypes associated with high levels of biological nitrogen fixation by grain legumes in a temperate-maritime cropping system.</title>
        <authorList>
            <person name="Maluk M."/>
            <person name="Francesc Ferrando Molina F."/>
            <person name="Lopez Del Egido L."/>
            <person name="Lafos M."/>
            <person name="Langarica-Fuentes A."/>
            <person name="Gebre Yohannes G."/>
            <person name="Young M.W."/>
            <person name="Martin P."/>
            <person name="Gantlett R."/>
            <person name="Kenicer G."/>
            <person name="Hawes C."/>
            <person name="Begg G.S."/>
            <person name="Quilliam R.S."/>
            <person name="Squire G.R."/>
            <person name="Poole P.S."/>
            <person name="Young P.W."/>
            <person name="Iannetta P.M."/>
            <person name="James E.K."/>
        </authorList>
    </citation>
    <scope>NUCLEOTIDE SEQUENCE [LARGE SCALE GENOMIC DNA]</scope>
    <source>
        <strain evidence="1 2">JHI944</strain>
    </source>
</reference>
<dbReference type="InterPro" id="IPR021830">
    <property type="entry name" value="DUF3422"/>
</dbReference>
<dbReference type="EMBL" id="WXXP01000511">
    <property type="protein sequence ID" value="NEK55409.1"/>
    <property type="molecule type" value="Genomic_DNA"/>
</dbReference>
<sequence>LNAYRTGRIVRRFLEIETYRMMALLALPMARETVSKLSVFDRRLDLLIAHMQSAVKVDKALLSEVTKLSSDVLNFSALARHRFGATKAYAEIVASRTSELREVRVEQRQRIGTFIDRRFQPAVRSVEAAERRLDELAERVSLAGDLLRTTVQVQLEDQNASLLTSMEERARIQV</sequence>